<evidence type="ECO:0000256" key="1">
    <source>
        <dbReference type="ARBA" id="ARBA00007274"/>
    </source>
</evidence>
<dbReference type="InterPro" id="IPR045304">
    <property type="entry name" value="LbH_SAT"/>
</dbReference>
<sequence length="179" mass="19004">MSRSWWREWLDLTRSDLPLNRPSRESIATMAIWRFGQVLHDRPGAAAFALRRVHGVVDQLWTRNTIGAELPRSVVVGPGMKLPHAGRGVIVHPDARIGANVTLHHRVTIGVRNNARPPHIGDGVYLGAGAAVLGPVDLGPGCKVGANAVVVKDVEAGATVVAPPVRVLSGAQSTPSRPA</sequence>
<evidence type="ECO:0000313" key="4">
    <source>
        <dbReference type="EMBL" id="MEW9265899.1"/>
    </source>
</evidence>
<dbReference type="RefSeq" id="WP_367639028.1">
    <property type="nucleotide sequence ID" value="NZ_JBFNQN010000009.1"/>
</dbReference>
<organism evidence="4 5">
    <name type="scientific">Kineococcus endophyticus</name>
    <dbReference type="NCBI Taxonomy" id="1181883"/>
    <lineage>
        <taxon>Bacteria</taxon>
        <taxon>Bacillati</taxon>
        <taxon>Actinomycetota</taxon>
        <taxon>Actinomycetes</taxon>
        <taxon>Kineosporiales</taxon>
        <taxon>Kineosporiaceae</taxon>
        <taxon>Kineococcus</taxon>
    </lineage>
</organism>
<evidence type="ECO:0000256" key="2">
    <source>
        <dbReference type="ARBA" id="ARBA00022679"/>
    </source>
</evidence>
<reference evidence="4 5" key="1">
    <citation type="submission" date="2024-07" db="EMBL/GenBank/DDBJ databases">
        <authorList>
            <person name="Thanompreechachai J."/>
            <person name="Duangmal K."/>
        </authorList>
    </citation>
    <scope>NUCLEOTIDE SEQUENCE [LARGE SCALE GENOMIC DNA]</scope>
    <source>
        <strain evidence="4 5">KCTC 19886</strain>
    </source>
</reference>
<dbReference type="PANTHER" id="PTHR42811">
    <property type="entry name" value="SERINE ACETYLTRANSFERASE"/>
    <property type="match status" value="1"/>
</dbReference>
<dbReference type="Gene3D" id="2.160.10.10">
    <property type="entry name" value="Hexapeptide repeat proteins"/>
    <property type="match status" value="1"/>
</dbReference>
<protein>
    <submittedName>
        <fullName evidence="4">Serine acetyltransferase</fullName>
    </submittedName>
</protein>
<dbReference type="InterPro" id="IPR011004">
    <property type="entry name" value="Trimer_LpxA-like_sf"/>
</dbReference>
<dbReference type="SUPFAM" id="SSF51161">
    <property type="entry name" value="Trimeric LpxA-like enzymes"/>
    <property type="match status" value="1"/>
</dbReference>
<accession>A0ABV3P8D4</accession>
<dbReference type="CDD" id="cd03354">
    <property type="entry name" value="LbH_SAT"/>
    <property type="match status" value="1"/>
</dbReference>
<keyword evidence="5" id="KW-1185">Reference proteome</keyword>
<dbReference type="Proteomes" id="UP001555826">
    <property type="component" value="Unassembled WGS sequence"/>
</dbReference>
<evidence type="ECO:0000313" key="5">
    <source>
        <dbReference type="Proteomes" id="UP001555826"/>
    </source>
</evidence>
<comment type="caution">
    <text evidence="4">The sequence shown here is derived from an EMBL/GenBank/DDBJ whole genome shotgun (WGS) entry which is preliminary data.</text>
</comment>
<keyword evidence="3" id="KW-0012">Acyltransferase</keyword>
<dbReference type="EMBL" id="JBFNQN010000009">
    <property type="protein sequence ID" value="MEW9265899.1"/>
    <property type="molecule type" value="Genomic_DNA"/>
</dbReference>
<proteinExistence type="inferred from homology"/>
<keyword evidence="2" id="KW-0808">Transferase</keyword>
<dbReference type="Pfam" id="PF00132">
    <property type="entry name" value="Hexapep"/>
    <property type="match status" value="1"/>
</dbReference>
<gene>
    <name evidence="4" type="ORF">AB1207_14165</name>
</gene>
<name>A0ABV3P8D4_9ACTN</name>
<dbReference type="InterPro" id="IPR001451">
    <property type="entry name" value="Hexapep"/>
</dbReference>
<evidence type="ECO:0000256" key="3">
    <source>
        <dbReference type="ARBA" id="ARBA00023315"/>
    </source>
</evidence>
<comment type="similarity">
    <text evidence="1">Belongs to the transferase hexapeptide repeat family.</text>
</comment>